<comment type="caution">
    <text evidence="2">The sequence shown here is derived from an EMBL/GenBank/DDBJ whole genome shotgun (WGS) entry which is preliminary data.</text>
</comment>
<gene>
    <name evidence="2" type="ORF">BSL78_24598</name>
</gene>
<accession>A0A2G8JS58</accession>
<feature type="region of interest" description="Disordered" evidence="1">
    <location>
        <begin position="191"/>
        <end position="281"/>
    </location>
</feature>
<organism evidence="2 3">
    <name type="scientific">Stichopus japonicus</name>
    <name type="common">Sea cucumber</name>
    <dbReference type="NCBI Taxonomy" id="307972"/>
    <lineage>
        <taxon>Eukaryota</taxon>
        <taxon>Metazoa</taxon>
        <taxon>Echinodermata</taxon>
        <taxon>Eleutherozoa</taxon>
        <taxon>Echinozoa</taxon>
        <taxon>Holothuroidea</taxon>
        <taxon>Aspidochirotacea</taxon>
        <taxon>Aspidochirotida</taxon>
        <taxon>Stichopodidae</taxon>
        <taxon>Apostichopus</taxon>
    </lineage>
</organism>
<proteinExistence type="predicted"/>
<keyword evidence="3" id="KW-1185">Reference proteome</keyword>
<feature type="compositionally biased region" description="Low complexity" evidence="1">
    <location>
        <begin position="238"/>
        <end position="247"/>
    </location>
</feature>
<protein>
    <submittedName>
        <fullName evidence="2">Uncharacterized protein</fullName>
    </submittedName>
</protein>
<name>A0A2G8JS58_STIJA</name>
<feature type="compositionally biased region" description="Basic and acidic residues" evidence="1">
    <location>
        <begin position="264"/>
        <end position="277"/>
    </location>
</feature>
<evidence type="ECO:0000256" key="1">
    <source>
        <dbReference type="SAM" id="MobiDB-lite"/>
    </source>
</evidence>
<evidence type="ECO:0000313" key="3">
    <source>
        <dbReference type="Proteomes" id="UP000230750"/>
    </source>
</evidence>
<dbReference type="OrthoDB" id="10057631at2759"/>
<dbReference type="AlphaFoldDB" id="A0A2G8JS58"/>
<reference evidence="2 3" key="1">
    <citation type="journal article" date="2017" name="PLoS Biol.">
        <title>The sea cucumber genome provides insights into morphological evolution and visceral regeneration.</title>
        <authorList>
            <person name="Zhang X."/>
            <person name="Sun L."/>
            <person name="Yuan J."/>
            <person name="Sun Y."/>
            <person name="Gao Y."/>
            <person name="Zhang L."/>
            <person name="Li S."/>
            <person name="Dai H."/>
            <person name="Hamel J.F."/>
            <person name="Liu C."/>
            <person name="Yu Y."/>
            <person name="Liu S."/>
            <person name="Lin W."/>
            <person name="Guo K."/>
            <person name="Jin S."/>
            <person name="Xu P."/>
            <person name="Storey K.B."/>
            <person name="Huan P."/>
            <person name="Zhang T."/>
            <person name="Zhou Y."/>
            <person name="Zhang J."/>
            <person name="Lin C."/>
            <person name="Li X."/>
            <person name="Xing L."/>
            <person name="Huo D."/>
            <person name="Sun M."/>
            <person name="Wang L."/>
            <person name="Mercier A."/>
            <person name="Li F."/>
            <person name="Yang H."/>
            <person name="Xiang J."/>
        </authorList>
    </citation>
    <scope>NUCLEOTIDE SEQUENCE [LARGE SCALE GENOMIC DNA]</scope>
    <source>
        <strain evidence="2">Shaxun</strain>
        <tissue evidence="2">Muscle</tissue>
    </source>
</reference>
<feature type="region of interest" description="Disordered" evidence="1">
    <location>
        <begin position="1"/>
        <end position="21"/>
    </location>
</feature>
<dbReference type="EMBL" id="MRZV01001345">
    <property type="protein sequence ID" value="PIK38559.1"/>
    <property type="molecule type" value="Genomic_DNA"/>
</dbReference>
<evidence type="ECO:0000313" key="2">
    <source>
        <dbReference type="EMBL" id="PIK38559.1"/>
    </source>
</evidence>
<feature type="compositionally biased region" description="Polar residues" evidence="1">
    <location>
        <begin position="1"/>
        <end position="11"/>
    </location>
</feature>
<dbReference type="Proteomes" id="UP000230750">
    <property type="component" value="Unassembled WGS sequence"/>
</dbReference>
<sequence length="333" mass="37872">MAAAQPPNQITPEVRDNETNQLTEVHVPSAINMVLASPVQSYEQFMDSFMYLKKEDVDEFIPGMEEYPEENLFQRDMNEERERSAGMHDTALEQNLLVPRRKADDKEVENLDDLETEELGEGYNSLTTPRQRLPQQKYVKVDNFLDEMSSEEDDSDDLSFEDISDLLEDSADSLTFLDAKQLTIGMKDSIEKEETDDLSPNRGVPITPTWRDQFRPTAETNSDPPGEANSDPPTEANSDPPGAADSDPPGEADSDPPVEAIQSHLERPIQTHQERPIQTHLKSWSLSLYGRSSLIYPESLTQQKISKKQKLKLVRQDYQSSAIWKETRLSRSR</sequence>